<accession>A0A1M5YE76</accession>
<dbReference type="EMBL" id="FQXU01000006">
    <property type="protein sequence ID" value="SHI10252.1"/>
    <property type="molecule type" value="Genomic_DNA"/>
</dbReference>
<keyword evidence="1" id="KW-1133">Transmembrane helix</keyword>
<evidence type="ECO:0008006" key="4">
    <source>
        <dbReference type="Google" id="ProtNLM"/>
    </source>
</evidence>
<organism evidence="2 3">
    <name type="scientific">Clostridium intestinale DSM 6191</name>
    <dbReference type="NCBI Taxonomy" id="1121320"/>
    <lineage>
        <taxon>Bacteria</taxon>
        <taxon>Bacillati</taxon>
        <taxon>Bacillota</taxon>
        <taxon>Clostridia</taxon>
        <taxon>Eubacteriales</taxon>
        <taxon>Clostridiaceae</taxon>
        <taxon>Clostridium</taxon>
    </lineage>
</organism>
<feature type="transmembrane region" description="Helical" evidence="1">
    <location>
        <begin position="72"/>
        <end position="90"/>
    </location>
</feature>
<gene>
    <name evidence="2" type="ORF">SAMN02745941_01915</name>
</gene>
<dbReference type="AlphaFoldDB" id="A0A1M5YE76"/>
<evidence type="ECO:0000256" key="1">
    <source>
        <dbReference type="SAM" id="Phobius"/>
    </source>
</evidence>
<name>A0A1M5YE76_9CLOT</name>
<feature type="transmembrane region" description="Helical" evidence="1">
    <location>
        <begin position="45"/>
        <end position="66"/>
    </location>
</feature>
<proteinExistence type="predicted"/>
<feature type="transmembrane region" description="Helical" evidence="1">
    <location>
        <begin position="6"/>
        <end position="24"/>
    </location>
</feature>
<keyword evidence="1" id="KW-0472">Membrane</keyword>
<evidence type="ECO:0000313" key="2">
    <source>
        <dbReference type="EMBL" id="SHI10252.1"/>
    </source>
</evidence>
<protein>
    <recommendedName>
        <fullName evidence="4">DUF3784 domain-containing protein</fullName>
    </recommendedName>
</protein>
<sequence length="99" mass="10835">MRGTTVIMVLASLWFLILGTSILLSKKVRGIIESASIANDKTAYVRFNAFFNLCLGGIGVLLGVVDYFFKEYSLYIVGAYAVIMISAGLIQGRLSAKYK</sequence>
<dbReference type="RefSeq" id="WP_021803665.1">
    <property type="nucleotide sequence ID" value="NZ_FQXU01000006.1"/>
</dbReference>
<evidence type="ECO:0000313" key="3">
    <source>
        <dbReference type="Proteomes" id="UP000184241"/>
    </source>
</evidence>
<dbReference type="Proteomes" id="UP000184241">
    <property type="component" value="Unassembled WGS sequence"/>
</dbReference>
<keyword evidence="1" id="KW-0812">Transmembrane</keyword>
<reference evidence="2 3" key="1">
    <citation type="submission" date="2016-11" db="EMBL/GenBank/DDBJ databases">
        <authorList>
            <person name="Jaros S."/>
            <person name="Januszkiewicz K."/>
            <person name="Wedrychowicz H."/>
        </authorList>
    </citation>
    <scope>NUCLEOTIDE SEQUENCE [LARGE SCALE GENOMIC DNA]</scope>
    <source>
        <strain evidence="2 3">DSM 6191</strain>
    </source>
</reference>